<dbReference type="InterPro" id="IPR014748">
    <property type="entry name" value="Enoyl-CoA_hydra_C"/>
</dbReference>
<evidence type="ECO:0000313" key="4">
    <source>
        <dbReference type="EMBL" id="MBJ7593585.1"/>
    </source>
</evidence>
<name>A0A934MYI0_9BACT</name>
<dbReference type="PROSITE" id="PS00166">
    <property type="entry name" value="ENOYL_COA_HYDRATASE"/>
    <property type="match status" value="1"/>
</dbReference>
<dbReference type="PANTHER" id="PTHR11941">
    <property type="entry name" value="ENOYL-COA HYDRATASE-RELATED"/>
    <property type="match status" value="1"/>
</dbReference>
<dbReference type="Proteomes" id="UP000606991">
    <property type="component" value="Unassembled WGS sequence"/>
</dbReference>
<sequence>MSTVLNDVVRVDRDGALVVVTIDHPPANAISRAVISGITQAITEAEADPGCRALILTGAGPKFFAAGADISEFGSAGGDNIAAGAEFTLAMERSRLPIVAAVNGIAFGGGCELTLACDVRIASTTARFGQPEIKLGIIPGWGGTQRLPRLIGRTAAMELLLTGDPIDAARALELGLVSRVVEPDVLLDTAREVAGRYAAQAPLALAATKRAVAEGLDRPLAEGLEAERREFVGLFTSADAAEGITAFLEKRPPTWTGR</sequence>
<dbReference type="AlphaFoldDB" id="A0A934MYI0"/>
<organism evidence="4 5">
    <name type="scientific">Candidatus Aeolococcus gillhamiae</name>
    <dbReference type="NCBI Taxonomy" id="3127015"/>
    <lineage>
        <taxon>Bacteria</taxon>
        <taxon>Bacillati</taxon>
        <taxon>Candidatus Dormiibacterota</taxon>
        <taxon>Candidatus Dormibacteria</taxon>
        <taxon>Candidatus Aeolococcales</taxon>
        <taxon>Candidatus Aeolococcaceae</taxon>
        <taxon>Candidatus Aeolococcus</taxon>
    </lineage>
</organism>
<dbReference type="GO" id="GO:0006635">
    <property type="term" value="P:fatty acid beta-oxidation"/>
    <property type="evidence" value="ECO:0007669"/>
    <property type="project" value="TreeGrafter"/>
</dbReference>
<dbReference type="SUPFAM" id="SSF52096">
    <property type="entry name" value="ClpP/crotonase"/>
    <property type="match status" value="1"/>
</dbReference>
<dbReference type="PANTHER" id="PTHR11941:SF54">
    <property type="entry name" value="ENOYL-COA HYDRATASE, MITOCHONDRIAL"/>
    <property type="match status" value="1"/>
</dbReference>
<evidence type="ECO:0000256" key="1">
    <source>
        <dbReference type="ARBA" id="ARBA00005254"/>
    </source>
</evidence>
<dbReference type="GO" id="GO:0016836">
    <property type="term" value="F:hydro-lyase activity"/>
    <property type="evidence" value="ECO:0007669"/>
    <property type="project" value="UniProtKB-ARBA"/>
</dbReference>
<gene>
    <name evidence="4" type="ORF">JF886_01780</name>
</gene>
<dbReference type="InterPro" id="IPR001753">
    <property type="entry name" value="Enoyl-CoA_hydra/iso"/>
</dbReference>
<dbReference type="Gene3D" id="1.10.12.10">
    <property type="entry name" value="Lyase 2-enoyl-coa Hydratase, Chain A, domain 2"/>
    <property type="match status" value="1"/>
</dbReference>
<dbReference type="RefSeq" id="WP_337309001.1">
    <property type="nucleotide sequence ID" value="NZ_JAEKNS010000026.1"/>
</dbReference>
<keyword evidence="2" id="KW-0456">Lyase</keyword>
<accession>A0A934MYI0</accession>
<dbReference type="Gene3D" id="3.90.226.10">
    <property type="entry name" value="2-enoyl-CoA Hydratase, Chain A, domain 1"/>
    <property type="match status" value="1"/>
</dbReference>
<dbReference type="FunFam" id="3.90.226.10:FF:000009">
    <property type="entry name" value="Carnitinyl-CoA dehydratase"/>
    <property type="match status" value="1"/>
</dbReference>
<protein>
    <submittedName>
        <fullName evidence="4">Enoyl-CoA hydratase/isomerase family protein</fullName>
    </submittedName>
</protein>
<dbReference type="Pfam" id="PF00378">
    <property type="entry name" value="ECH_1"/>
    <property type="match status" value="1"/>
</dbReference>
<dbReference type="InterPro" id="IPR029045">
    <property type="entry name" value="ClpP/crotonase-like_dom_sf"/>
</dbReference>
<dbReference type="EMBL" id="JAEKNS010000026">
    <property type="protein sequence ID" value="MBJ7593585.1"/>
    <property type="molecule type" value="Genomic_DNA"/>
</dbReference>
<evidence type="ECO:0000256" key="3">
    <source>
        <dbReference type="RuleBase" id="RU003707"/>
    </source>
</evidence>
<comment type="similarity">
    <text evidence="1 3">Belongs to the enoyl-CoA hydratase/isomerase family.</text>
</comment>
<dbReference type="FunFam" id="1.10.12.10:FF:000001">
    <property type="entry name" value="Probable enoyl-CoA hydratase, mitochondrial"/>
    <property type="match status" value="1"/>
</dbReference>
<dbReference type="InterPro" id="IPR018376">
    <property type="entry name" value="Enoyl-CoA_hyd/isom_CS"/>
</dbReference>
<proteinExistence type="inferred from homology"/>
<evidence type="ECO:0000256" key="2">
    <source>
        <dbReference type="ARBA" id="ARBA00023239"/>
    </source>
</evidence>
<comment type="caution">
    <text evidence="4">The sequence shown here is derived from an EMBL/GenBank/DDBJ whole genome shotgun (WGS) entry which is preliminary data.</text>
</comment>
<dbReference type="CDD" id="cd06558">
    <property type="entry name" value="crotonase-like"/>
    <property type="match status" value="1"/>
</dbReference>
<reference evidence="4 5" key="1">
    <citation type="submission" date="2020-10" db="EMBL/GenBank/DDBJ databases">
        <title>Ca. Dormibacterota MAGs.</title>
        <authorList>
            <person name="Montgomery K."/>
        </authorList>
    </citation>
    <scope>NUCLEOTIDE SEQUENCE [LARGE SCALE GENOMIC DNA]</scope>
    <source>
        <strain evidence="4">SC8812_S17_18</strain>
    </source>
</reference>
<evidence type="ECO:0000313" key="5">
    <source>
        <dbReference type="Proteomes" id="UP000606991"/>
    </source>
</evidence>